<sequence>MFRDRVAKSLEKTLKLVFVTLMVSPIKALLLMLVWNIFLPELLPQLFNFRQISYYESWLMTLLLSAILF</sequence>
<protein>
    <submittedName>
        <fullName evidence="2">Uncharacterized protein</fullName>
    </submittedName>
</protein>
<evidence type="ECO:0000313" key="2">
    <source>
        <dbReference type="EMBL" id="OGM99163.1"/>
    </source>
</evidence>
<feature type="transmembrane region" description="Helical" evidence="1">
    <location>
        <begin position="16"/>
        <end position="39"/>
    </location>
</feature>
<keyword evidence="1" id="KW-0812">Transmembrane</keyword>
<dbReference type="Proteomes" id="UP000176893">
    <property type="component" value="Unassembled WGS sequence"/>
</dbReference>
<comment type="caution">
    <text evidence="2">The sequence shown here is derived from an EMBL/GenBank/DDBJ whole genome shotgun (WGS) entry which is preliminary data.</text>
</comment>
<organism evidence="2 3">
    <name type="scientific">Candidatus Yanofskybacteria bacterium RIFCSPHIGHO2_01_FULL_41_26</name>
    <dbReference type="NCBI Taxonomy" id="1802661"/>
    <lineage>
        <taxon>Bacteria</taxon>
        <taxon>Candidatus Yanofskyibacteriota</taxon>
    </lineage>
</organism>
<evidence type="ECO:0000313" key="3">
    <source>
        <dbReference type="Proteomes" id="UP000176893"/>
    </source>
</evidence>
<gene>
    <name evidence="2" type="ORF">A2649_02030</name>
</gene>
<accession>A0A1F8EE83</accession>
<evidence type="ECO:0000256" key="1">
    <source>
        <dbReference type="SAM" id="Phobius"/>
    </source>
</evidence>
<dbReference type="EMBL" id="MGJB01000002">
    <property type="protein sequence ID" value="OGM99163.1"/>
    <property type="molecule type" value="Genomic_DNA"/>
</dbReference>
<name>A0A1F8EE83_9BACT</name>
<proteinExistence type="predicted"/>
<keyword evidence="1" id="KW-1133">Transmembrane helix</keyword>
<dbReference type="AlphaFoldDB" id="A0A1F8EE83"/>
<reference evidence="2 3" key="1">
    <citation type="journal article" date="2016" name="Nat. Commun.">
        <title>Thousands of microbial genomes shed light on interconnected biogeochemical processes in an aquifer system.</title>
        <authorList>
            <person name="Anantharaman K."/>
            <person name="Brown C.T."/>
            <person name="Hug L.A."/>
            <person name="Sharon I."/>
            <person name="Castelle C.J."/>
            <person name="Probst A.J."/>
            <person name="Thomas B.C."/>
            <person name="Singh A."/>
            <person name="Wilkins M.J."/>
            <person name="Karaoz U."/>
            <person name="Brodie E.L."/>
            <person name="Williams K.H."/>
            <person name="Hubbard S.S."/>
            <person name="Banfield J.F."/>
        </authorList>
    </citation>
    <scope>NUCLEOTIDE SEQUENCE [LARGE SCALE GENOMIC DNA]</scope>
</reference>
<keyword evidence="1" id="KW-0472">Membrane</keyword>